<protein>
    <recommendedName>
        <fullName evidence="6">Ribosomal RNA large subunit methyltransferase G</fullName>
        <ecNumber evidence="6">2.1.1.174</ecNumber>
    </recommendedName>
    <alternativeName>
        <fullName evidence="6">23S rRNA m2G1835 methyltransferase</fullName>
    </alternativeName>
    <alternativeName>
        <fullName evidence="6">rRNA (guanine-N(2)-)-methyltransferase RlmG</fullName>
    </alternativeName>
</protein>
<evidence type="ECO:0000256" key="4">
    <source>
        <dbReference type="ARBA" id="ARBA00022679"/>
    </source>
</evidence>
<accession>G4T1S9</accession>
<evidence type="ECO:0000313" key="9">
    <source>
        <dbReference type="EMBL" id="CCE23511.1"/>
    </source>
</evidence>
<keyword evidence="10" id="KW-1185">Reference proteome</keyword>
<evidence type="ECO:0000256" key="5">
    <source>
        <dbReference type="ARBA" id="ARBA00022691"/>
    </source>
</evidence>
<dbReference type="CDD" id="cd02440">
    <property type="entry name" value="AdoMet_MTases"/>
    <property type="match status" value="1"/>
</dbReference>
<dbReference type="EMBL" id="FO082060">
    <property type="protein sequence ID" value="CCE23511.1"/>
    <property type="molecule type" value="Genomic_DNA"/>
</dbReference>
<dbReference type="RefSeq" id="WP_014148304.1">
    <property type="nucleotide sequence ID" value="NC_016112.1"/>
</dbReference>
<dbReference type="HAMAP" id="MF_01859">
    <property type="entry name" value="23SrRNA_methyltr_G"/>
    <property type="match status" value="1"/>
</dbReference>
<feature type="domain" description="RlmG N-terminal" evidence="8">
    <location>
        <begin position="5"/>
        <end position="182"/>
    </location>
</feature>
<keyword evidence="3 6" id="KW-0489">Methyltransferase</keyword>
<evidence type="ECO:0000259" key="8">
    <source>
        <dbReference type="Pfam" id="PF26049"/>
    </source>
</evidence>
<name>G4T1S9_META2</name>
<dbReference type="PIRSF" id="PIRSF037565">
    <property type="entry name" value="RRNA_m2G_Mtase_RsmD_prd"/>
    <property type="match status" value="1"/>
</dbReference>
<dbReference type="AlphaFoldDB" id="G4T1S9"/>
<dbReference type="InterPro" id="IPR058679">
    <property type="entry name" value="RlmG_N"/>
</dbReference>
<evidence type="ECO:0000256" key="6">
    <source>
        <dbReference type="HAMAP-Rule" id="MF_01859"/>
    </source>
</evidence>
<evidence type="ECO:0000313" key="10">
    <source>
        <dbReference type="Proteomes" id="UP000008315"/>
    </source>
</evidence>
<evidence type="ECO:0000256" key="2">
    <source>
        <dbReference type="ARBA" id="ARBA00022552"/>
    </source>
</evidence>
<dbReference type="Proteomes" id="UP000008315">
    <property type="component" value="Chromosome"/>
</dbReference>
<evidence type="ECO:0000256" key="1">
    <source>
        <dbReference type="ARBA" id="ARBA00022490"/>
    </source>
</evidence>
<dbReference type="InterPro" id="IPR029063">
    <property type="entry name" value="SAM-dependent_MTases_sf"/>
</dbReference>
<dbReference type="InterPro" id="IPR017237">
    <property type="entry name" value="RLMG"/>
</dbReference>
<dbReference type="InterPro" id="IPR046977">
    <property type="entry name" value="RsmC/RlmG"/>
</dbReference>
<sequence length="378" mass="41856">MADVLSVPQGRFNLRRLPLRRRELLRAYDASDEYLLNYLSEAQLPSIGARVLIVNDSFGALTVALHGFKPSALSDSYLSQQATLMNFSENALSIDGVRLMTSLELPVQKYDLIVIKAPKTLGLLEYQLISLRPFMTSATRIITAGMVKNLSANVWRLLETIVGPTSTAKAWKKSRLIFSMPDDNISLPVNPYPLSYRLEGTNYTIVNHANVFSRDSLDIGTRFFIEHIGCFPNAETIIDLGCGNGIVGLLAAERNPNAVVHFVDESFMAIASARENFKLAFGESRLANFSVGDCLSDFTAESADVILCNPPFHQQNAVGDMIAAKMFRQAREVIKRGGKLLVIGNRHLGYHLELKKLFGNVSVIAANRKFVILQSMVE</sequence>
<reference evidence="9 10" key="1">
    <citation type="journal article" date="2012" name="J. Bacteriol.">
        <title>Genome sequence of the haloalkaliphilic methanotrophic bacterium Methylomicrobium alcaliphilum 20Z.</title>
        <authorList>
            <person name="Vuilleumier S."/>
            <person name="Khmelenina V.N."/>
            <person name="Bringel F."/>
            <person name="Reshetnikov A.S."/>
            <person name="Lajus A."/>
            <person name="Mangenot S."/>
            <person name="Rouy Z."/>
            <person name="Op den Camp H.J."/>
            <person name="Jetten M.S."/>
            <person name="Dispirito A.A."/>
            <person name="Dunfield P."/>
            <person name="Klotz M.G."/>
            <person name="Semrau J.D."/>
            <person name="Stein L.Y."/>
            <person name="Barbe V."/>
            <person name="Medigue C."/>
            <person name="Trotsenko Y.A."/>
            <person name="Kalyuzhnaya M.G."/>
        </authorList>
    </citation>
    <scope>NUCLEOTIDE SEQUENCE [LARGE SCALE GENOMIC DNA]</scope>
    <source>
        <strain evidence="10">DSM 19304 / NCIMB 14124 / VKM B-2133 / 20Z</strain>
    </source>
</reference>
<feature type="domain" description="Methyltransferase small" evidence="7">
    <location>
        <begin position="202"/>
        <end position="374"/>
    </location>
</feature>
<organism evidence="9 10">
    <name type="scientific">Methylotuvimicrobium alcaliphilum (strain DSM 19304 / NCIMB 14124 / VKM B-2133 / 20Z)</name>
    <name type="common">Methylomicrobium alcaliphilum</name>
    <dbReference type="NCBI Taxonomy" id="1091494"/>
    <lineage>
        <taxon>Bacteria</taxon>
        <taxon>Pseudomonadati</taxon>
        <taxon>Pseudomonadota</taxon>
        <taxon>Gammaproteobacteria</taxon>
        <taxon>Methylococcales</taxon>
        <taxon>Methylococcaceae</taxon>
        <taxon>Methylotuvimicrobium</taxon>
    </lineage>
</organism>
<keyword evidence="4 6" id="KW-0808">Transferase</keyword>
<dbReference type="PROSITE" id="PS00092">
    <property type="entry name" value="N6_MTASE"/>
    <property type="match status" value="1"/>
</dbReference>
<dbReference type="PANTHER" id="PTHR47816">
    <property type="entry name" value="RIBOSOMAL RNA SMALL SUBUNIT METHYLTRANSFERASE C"/>
    <property type="match status" value="1"/>
</dbReference>
<dbReference type="KEGG" id="mah:MEALZ_1825"/>
<dbReference type="PANTHER" id="PTHR47816:SF5">
    <property type="entry name" value="RIBOSOMAL RNA LARGE SUBUNIT METHYLTRANSFERASE G"/>
    <property type="match status" value="1"/>
</dbReference>
<dbReference type="PATRIC" id="fig|271065.3.peg.1870"/>
<keyword evidence="2 6" id="KW-0698">rRNA processing</keyword>
<keyword evidence="1 6" id="KW-0963">Cytoplasm</keyword>
<evidence type="ECO:0000256" key="3">
    <source>
        <dbReference type="ARBA" id="ARBA00022603"/>
    </source>
</evidence>
<keyword evidence="5 6" id="KW-0949">S-adenosyl-L-methionine</keyword>
<comment type="function">
    <text evidence="6">Specifically methylates the guanine in position 1835 (m2G1835) of 23S rRNA.</text>
</comment>
<gene>
    <name evidence="6 9" type="primary">rlmG</name>
    <name evidence="9" type="ordered locus">MEALZ_1825</name>
</gene>
<dbReference type="InterPro" id="IPR007848">
    <property type="entry name" value="Small_mtfrase_dom"/>
</dbReference>
<comment type="subcellular location">
    <subcellularLocation>
        <location evidence="6">Cytoplasm</location>
    </subcellularLocation>
</comment>
<dbReference type="InterPro" id="IPR002052">
    <property type="entry name" value="DNA_methylase_N6_adenine_CS"/>
</dbReference>
<dbReference type="STRING" id="1091494.MEALZ_1825"/>
<dbReference type="EC" id="2.1.1.174" evidence="6"/>
<dbReference type="GO" id="GO:0052916">
    <property type="term" value="F:23S rRNA (guanine(1835)-N(2))-methyltransferase activity"/>
    <property type="evidence" value="ECO:0007669"/>
    <property type="project" value="UniProtKB-EC"/>
</dbReference>
<comment type="similarity">
    <text evidence="6">Belongs to the methyltransferase superfamily. RlmG family.</text>
</comment>
<proteinExistence type="inferred from homology"/>
<dbReference type="Gene3D" id="3.40.50.150">
    <property type="entry name" value="Vaccinia Virus protein VP39"/>
    <property type="match status" value="2"/>
</dbReference>
<dbReference type="GO" id="GO:0005737">
    <property type="term" value="C:cytoplasm"/>
    <property type="evidence" value="ECO:0007669"/>
    <property type="project" value="UniProtKB-SubCell"/>
</dbReference>
<dbReference type="GO" id="GO:0003676">
    <property type="term" value="F:nucleic acid binding"/>
    <property type="evidence" value="ECO:0007669"/>
    <property type="project" value="InterPro"/>
</dbReference>
<comment type="catalytic activity">
    <reaction evidence="6">
        <text>guanosine(1835) in 23S rRNA + S-adenosyl-L-methionine = N(2)-methylguanosine(1835) in 23S rRNA + S-adenosyl-L-homocysteine + H(+)</text>
        <dbReference type="Rhea" id="RHEA:42744"/>
        <dbReference type="Rhea" id="RHEA-COMP:10217"/>
        <dbReference type="Rhea" id="RHEA-COMP:10218"/>
        <dbReference type="ChEBI" id="CHEBI:15378"/>
        <dbReference type="ChEBI" id="CHEBI:57856"/>
        <dbReference type="ChEBI" id="CHEBI:59789"/>
        <dbReference type="ChEBI" id="CHEBI:74269"/>
        <dbReference type="ChEBI" id="CHEBI:74481"/>
        <dbReference type="EC" id="2.1.1.174"/>
    </reaction>
</comment>
<dbReference type="HOGENOM" id="CLU_040288_4_0_6"/>
<evidence type="ECO:0000259" key="7">
    <source>
        <dbReference type="Pfam" id="PF05175"/>
    </source>
</evidence>
<dbReference type="SUPFAM" id="SSF53335">
    <property type="entry name" value="S-adenosyl-L-methionine-dependent methyltransferases"/>
    <property type="match status" value="1"/>
</dbReference>
<dbReference type="Pfam" id="PF05175">
    <property type="entry name" value="MTS"/>
    <property type="match status" value="1"/>
</dbReference>
<dbReference type="Pfam" id="PF26049">
    <property type="entry name" value="RLMG_N"/>
    <property type="match status" value="1"/>
</dbReference>